<protein>
    <recommendedName>
        <fullName evidence="5">Glycosyl transferase CAP10 domain-containing protein</fullName>
    </recommendedName>
</protein>
<comment type="similarity">
    <text evidence="1">Belongs to the glycosyltransferase 90 family.</text>
</comment>
<dbReference type="PANTHER" id="PTHR12203:SF35">
    <property type="entry name" value="PROTEIN O-GLUCOSYLTRANSFERASE 1"/>
    <property type="match status" value="1"/>
</dbReference>
<dbReference type="InterPro" id="IPR051091">
    <property type="entry name" value="O-Glucosyltr/Glycosyltrsf_90"/>
</dbReference>
<dbReference type="SMART" id="SM00672">
    <property type="entry name" value="CAP10"/>
    <property type="match status" value="1"/>
</dbReference>
<dbReference type="AlphaFoldDB" id="A0AAD3E1T6"/>
<feature type="domain" description="Glycosyl transferase CAP10" evidence="5">
    <location>
        <begin position="148"/>
        <end position="388"/>
    </location>
</feature>
<gene>
    <name evidence="6" type="ORF">Agub_g14686</name>
</gene>
<sequence length="511" mass="56814">MQYGLLVSLLAMMLATVQAEDALYAGLPFLDKPTTVKDVLILREPPPGYEPATTEEEWDSIFRDNLFPDLQPYTSWVVKKGRPMGLSRLATQILALQSSTAANRLAVVVLRGGRCYRALPTGIEHVLKLRVDSCLEELCSGAARLGLRLPDTVFVFNPYDTPVCRLVGGCWVPVFSMHKRYDWALKRSLDSDVLFPHMGHRFDRLVFFPWTAKDKRGLLRASMQARMSPSCTRVALANLSASPRGAPYLDCGFVRNYREDFHMPQTFMRPYVGLSKHARYRFLLNADGHVSSSRLGYIMQINSVVLKERSPWLEYYYRSLQPGGHVIEYSADTILDLMKQYDDPARDAELRALANASQHFAAKYLTPEGKVRYAVRALQEYSRLFTGMGDFVRGIKGLLEAPAAADEEVEEENGGREGAKGRGKGKRSDDEDEDGVEGGGGEGQDGNGGGDGGAGEKGRSFLLGRGRAARDGGEATGHWTPGRVRRAELLEAIRSQVTVRRRRRQGGKSNE</sequence>
<dbReference type="Proteomes" id="UP001054857">
    <property type="component" value="Unassembled WGS sequence"/>
</dbReference>
<accession>A0AAD3E1T6</accession>
<dbReference type="Pfam" id="PF05686">
    <property type="entry name" value="Glyco_transf_90"/>
    <property type="match status" value="1"/>
</dbReference>
<evidence type="ECO:0000259" key="5">
    <source>
        <dbReference type="SMART" id="SM00672"/>
    </source>
</evidence>
<evidence type="ECO:0000256" key="3">
    <source>
        <dbReference type="SAM" id="MobiDB-lite"/>
    </source>
</evidence>
<dbReference type="GO" id="GO:0016740">
    <property type="term" value="F:transferase activity"/>
    <property type="evidence" value="ECO:0007669"/>
    <property type="project" value="UniProtKB-KW"/>
</dbReference>
<dbReference type="InterPro" id="IPR006598">
    <property type="entry name" value="CAP10"/>
</dbReference>
<keyword evidence="7" id="KW-1185">Reference proteome</keyword>
<feature type="signal peptide" evidence="4">
    <location>
        <begin position="1"/>
        <end position="19"/>
    </location>
</feature>
<reference evidence="6 7" key="1">
    <citation type="journal article" date="2021" name="Sci. Rep.">
        <title>Genome sequencing of the multicellular alga Astrephomene provides insights into convergent evolution of germ-soma differentiation.</title>
        <authorList>
            <person name="Yamashita S."/>
            <person name="Yamamoto K."/>
            <person name="Matsuzaki R."/>
            <person name="Suzuki S."/>
            <person name="Yamaguchi H."/>
            <person name="Hirooka S."/>
            <person name="Minakuchi Y."/>
            <person name="Miyagishima S."/>
            <person name="Kawachi M."/>
            <person name="Toyoda A."/>
            <person name="Nozaki H."/>
        </authorList>
    </citation>
    <scope>NUCLEOTIDE SEQUENCE [LARGE SCALE GENOMIC DNA]</scope>
    <source>
        <strain evidence="6 7">NIES-4017</strain>
    </source>
</reference>
<dbReference type="EMBL" id="BMAR01000059">
    <property type="protein sequence ID" value="GFR52155.1"/>
    <property type="molecule type" value="Genomic_DNA"/>
</dbReference>
<evidence type="ECO:0000313" key="7">
    <source>
        <dbReference type="Proteomes" id="UP001054857"/>
    </source>
</evidence>
<dbReference type="PANTHER" id="PTHR12203">
    <property type="entry name" value="KDEL LYS-ASP-GLU-LEU CONTAINING - RELATED"/>
    <property type="match status" value="1"/>
</dbReference>
<evidence type="ECO:0000256" key="1">
    <source>
        <dbReference type="ARBA" id="ARBA00010118"/>
    </source>
</evidence>
<evidence type="ECO:0000256" key="4">
    <source>
        <dbReference type="SAM" id="SignalP"/>
    </source>
</evidence>
<keyword evidence="2" id="KW-0808">Transferase</keyword>
<comment type="caution">
    <text evidence="6">The sequence shown here is derived from an EMBL/GenBank/DDBJ whole genome shotgun (WGS) entry which is preliminary data.</text>
</comment>
<proteinExistence type="inferred from homology"/>
<feature type="compositionally biased region" description="Gly residues" evidence="3">
    <location>
        <begin position="437"/>
        <end position="453"/>
    </location>
</feature>
<evidence type="ECO:0000313" key="6">
    <source>
        <dbReference type="EMBL" id="GFR52155.1"/>
    </source>
</evidence>
<evidence type="ECO:0000256" key="2">
    <source>
        <dbReference type="ARBA" id="ARBA00022679"/>
    </source>
</evidence>
<feature type="chain" id="PRO_5041925405" description="Glycosyl transferase CAP10 domain-containing protein" evidence="4">
    <location>
        <begin position="20"/>
        <end position="511"/>
    </location>
</feature>
<keyword evidence="4" id="KW-0732">Signal</keyword>
<organism evidence="6 7">
    <name type="scientific">Astrephomene gubernaculifera</name>
    <dbReference type="NCBI Taxonomy" id="47775"/>
    <lineage>
        <taxon>Eukaryota</taxon>
        <taxon>Viridiplantae</taxon>
        <taxon>Chlorophyta</taxon>
        <taxon>core chlorophytes</taxon>
        <taxon>Chlorophyceae</taxon>
        <taxon>CS clade</taxon>
        <taxon>Chlamydomonadales</taxon>
        <taxon>Astrephomenaceae</taxon>
        <taxon>Astrephomene</taxon>
    </lineage>
</organism>
<feature type="region of interest" description="Disordered" evidence="3">
    <location>
        <begin position="403"/>
        <end position="482"/>
    </location>
</feature>
<name>A0AAD3E1T6_9CHLO</name>